<feature type="region of interest" description="Disordered" evidence="1">
    <location>
        <begin position="522"/>
        <end position="543"/>
    </location>
</feature>
<dbReference type="AlphaFoldDB" id="A0A2M7G3U5"/>
<evidence type="ECO:0000313" key="2">
    <source>
        <dbReference type="EMBL" id="PIW16535.1"/>
    </source>
</evidence>
<feature type="compositionally biased region" description="Polar residues" evidence="1">
    <location>
        <begin position="304"/>
        <end position="315"/>
    </location>
</feature>
<organism evidence="2 3">
    <name type="scientific">bacterium (Candidatus Blackallbacteria) CG17_big_fil_post_rev_8_21_14_2_50_48_46</name>
    <dbReference type="NCBI Taxonomy" id="2014261"/>
    <lineage>
        <taxon>Bacteria</taxon>
        <taxon>Candidatus Blackallbacteria</taxon>
    </lineage>
</organism>
<evidence type="ECO:0000256" key="1">
    <source>
        <dbReference type="SAM" id="MobiDB-lite"/>
    </source>
</evidence>
<evidence type="ECO:0000313" key="3">
    <source>
        <dbReference type="Proteomes" id="UP000231019"/>
    </source>
</evidence>
<feature type="region of interest" description="Disordered" evidence="1">
    <location>
        <begin position="1"/>
        <end position="21"/>
    </location>
</feature>
<feature type="compositionally biased region" description="Basic and acidic residues" evidence="1">
    <location>
        <begin position="361"/>
        <end position="371"/>
    </location>
</feature>
<accession>A0A2M7G3U5</accession>
<sequence length="643" mass="71357">MAEGGLNIGSHDKGFWDPNNPVKANKTPLASGLSLEQALEKAKQHEGAELVIVDADGKANVHALTIEDGFWKENKQILISELDRDPNIKQDHGKTPLAIDNNIAQAFSGRGAFLVDEKNQSTFLGDDVDQTTANVKLQAADSYLKQPTQSRVDAAYVIAKDAGQEKHVDQFLAVQVLDRLKADYRQTAPAAQQISLLKTGAVKTKMEDLIGNLSGLAGQETQRVGELRGQLKTRTDTWVADLKTPTRERDSALDAWQTADRRETKRVNQTAHDLREARFPHVFELEATLADAKDHRSEMRSQLERASQSRSQAQANVNALERLPGEAEGHLQQARQLESENRGLYAQIQTYTALTLSQVSSDRRQAERDYQRASTDLDFERAKPNKPSAPPSSGDGSPYGTDPFKPGNGSPYGADPFADANKYRDLNRIDQLERQVSRAGREVRELKDRESSLESVNLRLAFTQDIDQISLLFYNLDPIDRVALSQYKDRKDSNVRSIANHQQSARNLQSRYQNEISGANRSLNSALSNEEAARGRYSQSESQVAGLEQDLSDLLAHPRSDTQAEVKPYFAAHQKALEHQEATVGAKAPLTVARDKTQARVDELNRVYRGDKSVLDGQIGNVQETLLNEAQAKIQATRTQVAH</sequence>
<name>A0A2M7G3U5_9BACT</name>
<proteinExistence type="predicted"/>
<protein>
    <submittedName>
        <fullName evidence="2">Uncharacterized protein</fullName>
    </submittedName>
</protein>
<feature type="compositionally biased region" description="Low complexity" evidence="1">
    <location>
        <begin position="391"/>
        <end position="400"/>
    </location>
</feature>
<feature type="region of interest" description="Disordered" evidence="1">
    <location>
        <begin position="293"/>
        <end position="315"/>
    </location>
</feature>
<feature type="compositionally biased region" description="Basic and acidic residues" evidence="1">
    <location>
        <begin position="293"/>
        <end position="303"/>
    </location>
</feature>
<dbReference type="EMBL" id="PFFQ01000037">
    <property type="protein sequence ID" value="PIW16535.1"/>
    <property type="molecule type" value="Genomic_DNA"/>
</dbReference>
<reference evidence="2 3" key="1">
    <citation type="submission" date="2017-09" db="EMBL/GenBank/DDBJ databases">
        <title>Depth-based differentiation of microbial function through sediment-hosted aquifers and enrichment of novel symbionts in the deep terrestrial subsurface.</title>
        <authorList>
            <person name="Probst A.J."/>
            <person name="Ladd B."/>
            <person name="Jarett J.K."/>
            <person name="Geller-Mcgrath D.E."/>
            <person name="Sieber C.M."/>
            <person name="Emerson J.B."/>
            <person name="Anantharaman K."/>
            <person name="Thomas B.C."/>
            <person name="Malmstrom R."/>
            <person name="Stieglmeier M."/>
            <person name="Klingl A."/>
            <person name="Woyke T."/>
            <person name="Ryan C.M."/>
            <person name="Banfield J.F."/>
        </authorList>
    </citation>
    <scope>NUCLEOTIDE SEQUENCE [LARGE SCALE GENOMIC DNA]</scope>
    <source>
        <strain evidence="2">CG17_big_fil_post_rev_8_21_14_2_50_48_46</strain>
    </source>
</reference>
<feature type="region of interest" description="Disordered" evidence="1">
    <location>
        <begin position="358"/>
        <end position="419"/>
    </location>
</feature>
<dbReference type="Proteomes" id="UP000231019">
    <property type="component" value="Unassembled WGS sequence"/>
</dbReference>
<gene>
    <name evidence="2" type="ORF">COW36_12270</name>
</gene>
<comment type="caution">
    <text evidence="2">The sequence shown here is derived from an EMBL/GenBank/DDBJ whole genome shotgun (WGS) entry which is preliminary data.</text>
</comment>